<feature type="domain" description="C2" evidence="1">
    <location>
        <begin position="24"/>
        <end position="154"/>
    </location>
</feature>
<dbReference type="PROSITE" id="PS50004">
    <property type="entry name" value="C2"/>
    <property type="match status" value="1"/>
</dbReference>
<name>A0A5J4N8A9_9TREM</name>
<reference evidence="2 3" key="1">
    <citation type="journal article" date="2019" name="Gigascience">
        <title>Whole-genome sequence of the oriental lung fluke Paragonimus westermani.</title>
        <authorList>
            <person name="Oey H."/>
            <person name="Zakrzewski M."/>
            <person name="Narain K."/>
            <person name="Devi K.R."/>
            <person name="Agatsuma T."/>
            <person name="Nawaratna S."/>
            <person name="Gobert G.N."/>
            <person name="Jones M.K."/>
            <person name="Ragan M.A."/>
            <person name="McManus D.P."/>
            <person name="Krause L."/>
        </authorList>
    </citation>
    <scope>NUCLEOTIDE SEQUENCE [LARGE SCALE GENOMIC DNA]</scope>
    <source>
        <strain evidence="2 3">IND2009</strain>
    </source>
</reference>
<accession>A0A5J4N8A9</accession>
<comment type="caution">
    <text evidence="2">The sequence shown here is derived from an EMBL/GenBank/DDBJ whole genome shotgun (WGS) entry which is preliminary data.</text>
</comment>
<proteinExistence type="predicted"/>
<organism evidence="2 3">
    <name type="scientific">Paragonimus westermani</name>
    <dbReference type="NCBI Taxonomy" id="34504"/>
    <lineage>
        <taxon>Eukaryota</taxon>
        <taxon>Metazoa</taxon>
        <taxon>Spiralia</taxon>
        <taxon>Lophotrochozoa</taxon>
        <taxon>Platyhelminthes</taxon>
        <taxon>Trematoda</taxon>
        <taxon>Digenea</taxon>
        <taxon>Plagiorchiida</taxon>
        <taxon>Troglotremata</taxon>
        <taxon>Troglotrematidae</taxon>
        <taxon>Paragonimus</taxon>
    </lineage>
</organism>
<dbReference type="AlphaFoldDB" id="A0A5J4N8A9"/>
<evidence type="ECO:0000313" key="3">
    <source>
        <dbReference type="Proteomes" id="UP000324629"/>
    </source>
</evidence>
<sequence>MKPYNEIYDHFTFQSQWVFGQTVRSNPMSGQLKLDLRASMYDARVHVIQARYLQLPLDVGFSTYVQVRIANKREPDKSIQCLRSKSVPDSASPRFDEKFSFGTIKCKRHLRIYIELYLQKNNKPSSYRRHMVAPDILRPLRTLKEQYNGDYESDKHCLAAELDHECKNKNSSFESLSTISSLLTERDPAVTEPASQQMPEILRAEKSVGETTVNTTPFVTALLLPLTITA</sequence>
<dbReference type="InterPro" id="IPR000008">
    <property type="entry name" value="C2_dom"/>
</dbReference>
<protein>
    <recommendedName>
        <fullName evidence="1">C2 domain-containing protein</fullName>
    </recommendedName>
</protein>
<evidence type="ECO:0000313" key="2">
    <source>
        <dbReference type="EMBL" id="KAA3671708.1"/>
    </source>
</evidence>
<dbReference type="Gene3D" id="2.60.40.150">
    <property type="entry name" value="C2 domain"/>
    <property type="match status" value="1"/>
</dbReference>
<dbReference type="InterPro" id="IPR035892">
    <property type="entry name" value="C2_domain_sf"/>
</dbReference>
<dbReference type="Pfam" id="PF00168">
    <property type="entry name" value="C2"/>
    <property type="match status" value="1"/>
</dbReference>
<dbReference type="EMBL" id="QNGE01005964">
    <property type="protein sequence ID" value="KAA3671708.1"/>
    <property type="molecule type" value="Genomic_DNA"/>
</dbReference>
<gene>
    <name evidence="2" type="ORF">DEA37_0010801</name>
</gene>
<evidence type="ECO:0000259" key="1">
    <source>
        <dbReference type="PROSITE" id="PS50004"/>
    </source>
</evidence>
<dbReference type="SUPFAM" id="SSF49562">
    <property type="entry name" value="C2 domain (Calcium/lipid-binding domain, CaLB)"/>
    <property type="match status" value="1"/>
</dbReference>
<dbReference type="Proteomes" id="UP000324629">
    <property type="component" value="Unassembled WGS sequence"/>
</dbReference>
<keyword evidence="3" id="KW-1185">Reference proteome</keyword>